<dbReference type="InterPro" id="IPR007607">
    <property type="entry name" value="BacA/B"/>
</dbReference>
<sequence length="138" mass="14814">MKKKNKKLQNLDTIIGPETVVNGNINIKTSLRVDGKVFGEVICDGDVTIGETGYIESSIIARNITIAGSVSGKVQATEKLHILSTGSFNGSTVLNAIVIEEGGVFQGDSTMQNKKNDKDFEDLTDVKLAEENVEDIAN</sequence>
<dbReference type="PANTHER" id="PTHR35024:SF4">
    <property type="entry name" value="POLYMER-FORMING CYTOSKELETAL PROTEIN"/>
    <property type="match status" value="1"/>
</dbReference>
<keyword evidence="3" id="KW-1185">Reference proteome</keyword>
<name>A0A263BU59_9BACI</name>
<dbReference type="Proteomes" id="UP000217083">
    <property type="component" value="Unassembled WGS sequence"/>
</dbReference>
<accession>A0A263BU59</accession>
<organism evidence="2 3">
    <name type="scientific">Lottiidibacillus patelloidae</name>
    <dbReference type="NCBI Taxonomy" id="2670334"/>
    <lineage>
        <taxon>Bacteria</taxon>
        <taxon>Bacillati</taxon>
        <taxon>Bacillota</taxon>
        <taxon>Bacilli</taxon>
        <taxon>Bacillales</taxon>
        <taxon>Bacillaceae</taxon>
        <taxon>Lottiidibacillus</taxon>
    </lineage>
</organism>
<protein>
    <recommendedName>
        <fullName evidence="4">Cell shape determination protein CcmA</fullName>
    </recommendedName>
</protein>
<dbReference type="Pfam" id="PF04519">
    <property type="entry name" value="Bactofilin"/>
    <property type="match status" value="1"/>
</dbReference>
<comment type="caution">
    <text evidence="2">The sequence shown here is derived from an EMBL/GenBank/DDBJ whole genome shotgun (WGS) entry which is preliminary data.</text>
</comment>
<gene>
    <name evidence="2" type="ORF">CIB95_10875</name>
</gene>
<reference evidence="2 3" key="2">
    <citation type="submission" date="2017-09" db="EMBL/GenBank/DDBJ databases">
        <title>Bacillus patelloidae sp. nov., isolated from the intestinal tract of a marine limpet.</title>
        <authorList>
            <person name="Liu R."/>
            <person name="Dong C."/>
            <person name="Shao Z."/>
        </authorList>
    </citation>
    <scope>NUCLEOTIDE SEQUENCE [LARGE SCALE GENOMIC DNA]</scope>
    <source>
        <strain evidence="2 3">SA5d-4</strain>
    </source>
</reference>
<evidence type="ECO:0000313" key="3">
    <source>
        <dbReference type="Proteomes" id="UP000217083"/>
    </source>
</evidence>
<dbReference type="AlphaFoldDB" id="A0A263BU59"/>
<dbReference type="PANTHER" id="PTHR35024">
    <property type="entry name" value="HYPOTHETICAL CYTOSOLIC PROTEIN"/>
    <property type="match status" value="1"/>
</dbReference>
<dbReference type="RefSeq" id="WP_094925063.1">
    <property type="nucleotide sequence ID" value="NZ_NPIA01000005.1"/>
</dbReference>
<proteinExistence type="inferred from homology"/>
<evidence type="ECO:0000313" key="2">
    <source>
        <dbReference type="EMBL" id="OZM56716.1"/>
    </source>
</evidence>
<dbReference type="EMBL" id="NPIA01000005">
    <property type="protein sequence ID" value="OZM56716.1"/>
    <property type="molecule type" value="Genomic_DNA"/>
</dbReference>
<evidence type="ECO:0008006" key="4">
    <source>
        <dbReference type="Google" id="ProtNLM"/>
    </source>
</evidence>
<evidence type="ECO:0000256" key="1">
    <source>
        <dbReference type="ARBA" id="ARBA00044755"/>
    </source>
</evidence>
<comment type="similarity">
    <text evidence="1">Belongs to the bactofilin family.</text>
</comment>
<reference evidence="3" key="1">
    <citation type="submission" date="2017-08" db="EMBL/GenBank/DDBJ databases">
        <authorList>
            <person name="Huang Z."/>
        </authorList>
    </citation>
    <scope>NUCLEOTIDE SEQUENCE [LARGE SCALE GENOMIC DNA]</scope>
    <source>
        <strain evidence="3">SA5d-4</strain>
    </source>
</reference>